<comment type="caution">
    <text evidence="8">The sequence shown here is derived from an EMBL/GenBank/DDBJ whole genome shotgun (WGS) entry which is preliminary data.</text>
</comment>
<name>A0ABR9X5I4_9RHOB</name>
<dbReference type="Pfam" id="PF03724">
    <property type="entry name" value="META"/>
    <property type="match status" value="1"/>
</dbReference>
<dbReference type="InterPro" id="IPR038670">
    <property type="entry name" value="HslJ-like_sf"/>
</dbReference>
<accession>A0ABR9X5I4</accession>
<evidence type="ECO:0000259" key="6">
    <source>
        <dbReference type="Pfam" id="PF03724"/>
    </source>
</evidence>
<feature type="domain" description="C-type lysozyme inhibitor" evidence="7">
    <location>
        <begin position="44"/>
        <end position="95"/>
    </location>
</feature>
<dbReference type="Pfam" id="PF09864">
    <property type="entry name" value="MliC"/>
    <property type="match status" value="1"/>
</dbReference>
<gene>
    <name evidence="8" type="ORF">IQ782_18575</name>
</gene>
<evidence type="ECO:0000313" key="8">
    <source>
        <dbReference type="EMBL" id="MBE9638863.1"/>
    </source>
</evidence>
<evidence type="ECO:0000256" key="1">
    <source>
        <dbReference type="ARBA" id="ARBA00022729"/>
    </source>
</evidence>
<protein>
    <submittedName>
        <fullName evidence="8">META domain-containing protein</fullName>
    </submittedName>
</protein>
<dbReference type="SUPFAM" id="SSF141488">
    <property type="entry name" value="YdhA-like"/>
    <property type="match status" value="1"/>
</dbReference>
<feature type="signal peptide" evidence="5">
    <location>
        <begin position="1"/>
        <end position="19"/>
    </location>
</feature>
<feature type="domain" description="DUF306" evidence="6">
    <location>
        <begin position="107"/>
        <end position="209"/>
    </location>
</feature>
<dbReference type="EMBL" id="JADFFK010000015">
    <property type="protein sequence ID" value="MBE9638863.1"/>
    <property type="molecule type" value="Genomic_DNA"/>
</dbReference>
<sequence length="213" mass="21936">MVVRWIFAGIVAICGPAMAEDAADLFPVHVAVDCAGDALALTLQGEVATLYYSGAEMPMARARAASGVKFDSVDDPETYVWTKGDDAQVRLAGQDLASCRVEQVSRVTEGVWRLASLDGAPVGDTAAELSFEADGQLSGRAGCGVLGGSWSAAGAGSLTVEAEIARGEACSPEEAAQDETLLAALRALTGLGFSPEGDLQLRAGDATRLTVTR</sequence>
<dbReference type="RefSeq" id="WP_194136165.1">
    <property type="nucleotide sequence ID" value="NZ_JADFFK010000015.1"/>
</dbReference>
<organism evidence="8 9">
    <name type="scientific">Salipiger mangrovisoli</name>
    <dbReference type="NCBI Taxonomy" id="2865933"/>
    <lineage>
        <taxon>Bacteria</taxon>
        <taxon>Pseudomonadati</taxon>
        <taxon>Pseudomonadota</taxon>
        <taxon>Alphaproteobacteria</taxon>
        <taxon>Rhodobacterales</taxon>
        <taxon>Roseobacteraceae</taxon>
        <taxon>Salipiger</taxon>
    </lineage>
</organism>
<dbReference type="Proteomes" id="UP000607796">
    <property type="component" value="Unassembled WGS sequence"/>
</dbReference>
<keyword evidence="4" id="KW-0449">Lipoprotein</keyword>
<dbReference type="InterPro" id="IPR005184">
    <property type="entry name" value="DUF306_Meta_HslJ"/>
</dbReference>
<dbReference type="InterPro" id="IPR018660">
    <property type="entry name" value="MliC"/>
</dbReference>
<keyword evidence="1 5" id="KW-0732">Signal</keyword>
<evidence type="ECO:0000256" key="4">
    <source>
        <dbReference type="ARBA" id="ARBA00023288"/>
    </source>
</evidence>
<dbReference type="Gene3D" id="2.40.128.270">
    <property type="match status" value="1"/>
</dbReference>
<keyword evidence="3" id="KW-0564">Palmitate</keyword>
<proteinExistence type="predicted"/>
<evidence type="ECO:0000259" key="7">
    <source>
        <dbReference type="Pfam" id="PF09864"/>
    </source>
</evidence>
<keyword evidence="9" id="KW-1185">Reference proteome</keyword>
<dbReference type="Gene3D" id="2.40.128.200">
    <property type="match status" value="1"/>
</dbReference>
<reference evidence="8 9" key="1">
    <citation type="journal article" date="2021" name="Int. J. Syst. Evol. Microbiol.">
        <title>Salipiger mangrovisoli sp. nov., isolated from mangrove soil and the proposal for the reclassification of Paraphaeobacter pallidus as Salipiger pallidus comb. nov.</title>
        <authorList>
            <person name="Du J."/>
            <person name="Liu Y."/>
            <person name="Pei T."/>
            <person name="Deng M.R."/>
            <person name="Zhu H."/>
        </authorList>
    </citation>
    <scope>NUCLEOTIDE SEQUENCE [LARGE SCALE GENOMIC DNA]</scope>
    <source>
        <strain evidence="8 9">6D45A</strain>
    </source>
</reference>
<evidence type="ECO:0000256" key="5">
    <source>
        <dbReference type="SAM" id="SignalP"/>
    </source>
</evidence>
<keyword evidence="2" id="KW-0472">Membrane</keyword>
<feature type="chain" id="PRO_5046305283" evidence="5">
    <location>
        <begin position="20"/>
        <end position="213"/>
    </location>
</feature>
<evidence type="ECO:0000313" key="9">
    <source>
        <dbReference type="Proteomes" id="UP000607796"/>
    </source>
</evidence>
<evidence type="ECO:0000256" key="2">
    <source>
        <dbReference type="ARBA" id="ARBA00023136"/>
    </source>
</evidence>
<dbReference type="InterPro" id="IPR036328">
    <property type="entry name" value="MliC_sf"/>
</dbReference>
<evidence type="ECO:0000256" key="3">
    <source>
        <dbReference type="ARBA" id="ARBA00023139"/>
    </source>
</evidence>